<dbReference type="SUPFAM" id="SSF140931">
    <property type="entry name" value="Fic-like"/>
    <property type="match status" value="1"/>
</dbReference>
<accession>A0A445MVB8</accession>
<dbReference type="InterPro" id="IPR003812">
    <property type="entry name" value="Fido"/>
</dbReference>
<dbReference type="AlphaFoldDB" id="A0A445MVB8"/>
<feature type="domain" description="Fido" evidence="1">
    <location>
        <begin position="207"/>
        <end position="332"/>
    </location>
</feature>
<evidence type="ECO:0000313" key="2">
    <source>
        <dbReference type="EMBL" id="SPD73430.1"/>
    </source>
</evidence>
<proteinExistence type="predicted"/>
<dbReference type="InterPro" id="IPR011204">
    <property type="entry name" value="Virulence_RhuM-like"/>
</dbReference>
<dbReference type="Pfam" id="PF13310">
    <property type="entry name" value="Virulence_RhuM"/>
    <property type="match status" value="1"/>
</dbReference>
<dbReference type="InterPro" id="IPR036597">
    <property type="entry name" value="Fido-like_dom_sf"/>
</dbReference>
<dbReference type="Pfam" id="PF02661">
    <property type="entry name" value="Fic"/>
    <property type="match status" value="1"/>
</dbReference>
<protein>
    <submittedName>
        <fullName evidence="2">Death-on-curing family protein</fullName>
    </submittedName>
</protein>
<organism evidence="2">
    <name type="scientific">uncultured Desulfobacterium sp</name>
    <dbReference type="NCBI Taxonomy" id="201089"/>
    <lineage>
        <taxon>Bacteria</taxon>
        <taxon>Pseudomonadati</taxon>
        <taxon>Thermodesulfobacteriota</taxon>
        <taxon>Desulfobacteria</taxon>
        <taxon>Desulfobacterales</taxon>
        <taxon>Desulfobacteriaceae</taxon>
        <taxon>Desulfobacterium</taxon>
        <taxon>environmental samples</taxon>
    </lineage>
</organism>
<dbReference type="PROSITE" id="PS51090">
    <property type="entry name" value="CORTACTIN"/>
    <property type="match status" value="1"/>
</dbReference>
<reference evidence="2" key="1">
    <citation type="submission" date="2018-01" db="EMBL/GenBank/DDBJ databases">
        <authorList>
            <person name="Regsiter A."/>
            <person name="William W."/>
        </authorList>
    </citation>
    <scope>NUCLEOTIDE SEQUENCE</scope>
    <source>
        <strain evidence="2">TRIP AH-1</strain>
    </source>
</reference>
<dbReference type="Gene3D" id="1.20.120.1870">
    <property type="entry name" value="Fic/DOC protein, Fido domain"/>
    <property type="match status" value="1"/>
</dbReference>
<dbReference type="InterPro" id="IPR003134">
    <property type="entry name" value="Hs1_Cortactin"/>
</dbReference>
<name>A0A445MVB8_9BACT</name>
<dbReference type="PROSITE" id="PS51459">
    <property type="entry name" value="FIDO"/>
    <property type="match status" value="1"/>
</dbReference>
<evidence type="ECO:0000259" key="1">
    <source>
        <dbReference type="PROSITE" id="PS51459"/>
    </source>
</evidence>
<dbReference type="PANTHER" id="PTHR35810:SF1">
    <property type="entry name" value="CYTOPLASMIC PROTEIN"/>
    <property type="match status" value="1"/>
</dbReference>
<sequence length="338" mass="37756">MRMMAKKIENRNGPTKGEIVLYQSQDGKAALDVRLDRETVWLTQDQMADLFGRERSVITKHLRNVFKEGELEEASVCAKFAHTAADGKTYQVQSYNLDVIISVGYRVKSKRGTQFRIWATNVLRDHLVRGFTLNEKRLLEQEQKLADLRSTVGLLEQTLAHQAIGLDEAKGLLKVLTDYAYALTTLDRFDHGTLAIEEVTRPAPYIMTYESAMEIINAMQPGFGGLFGLEKDQGFKSALGAVYQTFGGEELYPSIEEKAANLLYFVVKNHAFSDGNKRIAAALFIAFLAGNKALYHNDGSKRIADNALVAITLMIAESNPADKETMVKLIVNLINSRN</sequence>
<gene>
    <name evidence="2" type="ORF">PITCH_A190006</name>
</gene>
<dbReference type="PANTHER" id="PTHR35810">
    <property type="entry name" value="CYTOPLASMIC PROTEIN-RELATED"/>
    <property type="match status" value="1"/>
</dbReference>
<dbReference type="InterPro" id="IPR053737">
    <property type="entry name" value="Type_II_TA_Toxin"/>
</dbReference>
<dbReference type="EMBL" id="OJIN01000101">
    <property type="protein sequence ID" value="SPD73430.1"/>
    <property type="molecule type" value="Genomic_DNA"/>
</dbReference>